<dbReference type="EMBL" id="JAPDRK010000016">
    <property type="protein sequence ID" value="KAJ9605344.1"/>
    <property type="molecule type" value="Genomic_DNA"/>
</dbReference>
<feature type="compositionally biased region" description="Acidic residues" evidence="1">
    <location>
        <begin position="212"/>
        <end position="233"/>
    </location>
</feature>
<dbReference type="Proteomes" id="UP001172673">
    <property type="component" value="Unassembled WGS sequence"/>
</dbReference>
<sequence>MPHADLKLLARDWNRAQPTNPCNMASDQRIVRIVCPADKDDKCVCEPEAPGKLTRTNPLAALIRLFVREHSRKSIDLVASYICYHLNHSKNRVCISSGYTTMATPFNATQRVRHHRYYLAYTFKPRCLTDEETTKGNFVLSDRYVSFDRIPDMHTDNIVDFDVNDPDLNEADVKDDETKIMNEDEDNEDVNHGGSSRAPARNRSFIVSDPSIDGEDDFVPDSDYESGYDDDAQ</sequence>
<name>A0AA39CEL1_9EURO</name>
<reference evidence="2" key="1">
    <citation type="submission" date="2022-10" db="EMBL/GenBank/DDBJ databases">
        <title>Culturing micro-colonial fungi from biological soil crusts in the Mojave desert and describing Neophaeococcomyces mojavensis, and introducing the new genera and species Taxawa tesnikishii.</title>
        <authorList>
            <person name="Kurbessoian T."/>
            <person name="Stajich J.E."/>
        </authorList>
    </citation>
    <scope>NUCLEOTIDE SEQUENCE</scope>
    <source>
        <strain evidence="2">TK_41</strain>
    </source>
</reference>
<accession>A0AA39CEL1</accession>
<protein>
    <submittedName>
        <fullName evidence="2">Uncharacterized protein</fullName>
    </submittedName>
</protein>
<evidence type="ECO:0000313" key="3">
    <source>
        <dbReference type="Proteomes" id="UP001172673"/>
    </source>
</evidence>
<keyword evidence="3" id="KW-1185">Reference proteome</keyword>
<evidence type="ECO:0000313" key="2">
    <source>
        <dbReference type="EMBL" id="KAJ9605344.1"/>
    </source>
</evidence>
<proteinExistence type="predicted"/>
<organism evidence="2 3">
    <name type="scientific">Cladophialophora chaetospira</name>
    <dbReference type="NCBI Taxonomy" id="386627"/>
    <lineage>
        <taxon>Eukaryota</taxon>
        <taxon>Fungi</taxon>
        <taxon>Dikarya</taxon>
        <taxon>Ascomycota</taxon>
        <taxon>Pezizomycotina</taxon>
        <taxon>Eurotiomycetes</taxon>
        <taxon>Chaetothyriomycetidae</taxon>
        <taxon>Chaetothyriales</taxon>
        <taxon>Herpotrichiellaceae</taxon>
        <taxon>Cladophialophora</taxon>
    </lineage>
</organism>
<gene>
    <name evidence="2" type="ORF">H2200_010001</name>
</gene>
<comment type="caution">
    <text evidence="2">The sequence shown here is derived from an EMBL/GenBank/DDBJ whole genome shotgun (WGS) entry which is preliminary data.</text>
</comment>
<evidence type="ECO:0000256" key="1">
    <source>
        <dbReference type="SAM" id="MobiDB-lite"/>
    </source>
</evidence>
<feature type="region of interest" description="Disordered" evidence="1">
    <location>
        <begin position="180"/>
        <end position="233"/>
    </location>
</feature>
<dbReference type="AlphaFoldDB" id="A0AA39CEL1"/>